<evidence type="ECO:0000256" key="5">
    <source>
        <dbReference type="PROSITE-ProRule" id="PRU00283"/>
    </source>
</evidence>
<dbReference type="GO" id="GO:0005874">
    <property type="term" value="C:microtubule"/>
    <property type="evidence" value="ECO:0007669"/>
    <property type="project" value="UniProtKB-KW"/>
</dbReference>
<dbReference type="GeneID" id="30968013"/>
<protein>
    <submittedName>
        <fullName evidence="7">Kinesin-domain-containing protein</fullName>
    </submittedName>
</protein>
<reference evidence="8" key="1">
    <citation type="submission" date="2016-05" db="EMBL/GenBank/DDBJ databases">
        <title>Comparative genomics of biotechnologically important yeasts.</title>
        <authorList>
            <consortium name="DOE Joint Genome Institute"/>
            <person name="Riley R."/>
            <person name="Haridas S."/>
            <person name="Wolfe K.H."/>
            <person name="Lopes M.R."/>
            <person name="Hittinger C.T."/>
            <person name="Goker M."/>
            <person name="Salamov A."/>
            <person name="Wisecaver J."/>
            <person name="Long T.M."/>
            <person name="Aerts A.L."/>
            <person name="Barry K."/>
            <person name="Choi C."/>
            <person name="Clum A."/>
            <person name="Coughlan A.Y."/>
            <person name="Deshpande S."/>
            <person name="Douglass A.P."/>
            <person name="Hanson S.J."/>
            <person name="Klenk H.-P."/>
            <person name="Labutti K."/>
            <person name="Lapidus A."/>
            <person name="Lindquist E."/>
            <person name="Lipzen A."/>
            <person name="Meier-Kolthoff J.P."/>
            <person name="Ohm R.A."/>
            <person name="Otillar R.P."/>
            <person name="Pangilinan J."/>
            <person name="Peng Y."/>
            <person name="Rokas A."/>
            <person name="Rosa C.A."/>
            <person name="Scheuner C."/>
            <person name="Sibirny A.A."/>
            <person name="Slot J.C."/>
            <person name="Stielow J.B."/>
            <person name="Sun H."/>
            <person name="Kurtzman C.P."/>
            <person name="Blackwell M."/>
            <person name="Grigoriev I.V."/>
            <person name="Jeffries T.W."/>
        </authorList>
    </citation>
    <scope>NUCLEOTIDE SEQUENCE [LARGE SCALE GENOMIC DNA]</scope>
    <source>
        <strain evidence="8">DSM 1968</strain>
    </source>
</reference>
<keyword evidence="1" id="KW-0493">Microtubule</keyword>
<dbReference type="GO" id="GO:0007018">
    <property type="term" value="P:microtubule-based movement"/>
    <property type="evidence" value="ECO:0007669"/>
    <property type="project" value="InterPro"/>
</dbReference>
<dbReference type="InterPro" id="IPR036961">
    <property type="entry name" value="Kinesin_motor_dom_sf"/>
</dbReference>
<dbReference type="InterPro" id="IPR027640">
    <property type="entry name" value="Kinesin-like_fam"/>
</dbReference>
<evidence type="ECO:0000313" key="8">
    <source>
        <dbReference type="Proteomes" id="UP000095038"/>
    </source>
</evidence>
<dbReference type="AlphaFoldDB" id="A0A1D2VMI7"/>
<dbReference type="GO" id="GO:0008017">
    <property type="term" value="F:microtubule binding"/>
    <property type="evidence" value="ECO:0007669"/>
    <property type="project" value="InterPro"/>
</dbReference>
<dbReference type="GO" id="GO:0003777">
    <property type="term" value="F:microtubule motor activity"/>
    <property type="evidence" value="ECO:0007669"/>
    <property type="project" value="InterPro"/>
</dbReference>
<gene>
    <name evidence="7" type="ORF">ASCRUDRAFT_79434</name>
</gene>
<dbReference type="RefSeq" id="XP_020049084.1">
    <property type="nucleotide sequence ID" value="XM_020194377.1"/>
</dbReference>
<dbReference type="PANTHER" id="PTHR47972">
    <property type="entry name" value="KINESIN-LIKE PROTEIN KLP-3"/>
    <property type="match status" value="1"/>
</dbReference>
<dbReference type="Gene3D" id="3.40.850.10">
    <property type="entry name" value="Kinesin motor domain"/>
    <property type="match status" value="1"/>
</dbReference>
<dbReference type="PRINTS" id="PR00380">
    <property type="entry name" value="KINESINHEAVY"/>
</dbReference>
<keyword evidence="3 5" id="KW-0067">ATP-binding</keyword>
<evidence type="ECO:0000313" key="7">
    <source>
        <dbReference type="EMBL" id="ODV62777.1"/>
    </source>
</evidence>
<evidence type="ECO:0000256" key="3">
    <source>
        <dbReference type="ARBA" id="ARBA00022840"/>
    </source>
</evidence>
<dbReference type="PANTHER" id="PTHR47972:SF45">
    <property type="entry name" value="PROTEIN CLARET SEGREGATIONAL"/>
    <property type="match status" value="1"/>
</dbReference>
<keyword evidence="4 5" id="KW-0505">Motor protein</keyword>
<dbReference type="SMART" id="SM00129">
    <property type="entry name" value="KISc"/>
    <property type="match status" value="1"/>
</dbReference>
<evidence type="ECO:0000256" key="4">
    <source>
        <dbReference type="ARBA" id="ARBA00023175"/>
    </source>
</evidence>
<sequence length="460" mass="52946">MENYDKFNEKIKDKSLLNQSLSSNLQILKNDSAIIDEKIQKIKENLQYNITQTEKINKELISKENLRRNLHNQYQDLKGNIRVFCRIRPSINTNEKLLSMEFPDEFDENKEILIKEPITMEKLNQFGTNPINTTNYNNRGNNYNSVIHSFEFDRIFGMDTNNAEIFDEISQLVKTSLYGFNVCIFAYGQTGSGKTYTMSNLKDGMIPKAVNQIFDTINDSTIKLKGWNYKIYGQFLEIYNETIHDLLNNNNNKDDKKKKLKYEIRHDPLNEKTIITNLSEIELLDVDMVNEILIKANNNRSVASTKSNERSSRSHSIFRIKIVGENPMTRENTEGILNLIDLAGSERLSQSQVTGERLKETQAINKSLSCLGDVIYALGNNNTPNGHNSISNSNHIPFRNSKLTYLLQYSLSGKSKTLMFVTIPPFEKNFNETLNSLRFAKKVNNTKICNANGSRKKRNE</sequence>
<dbReference type="FunCoup" id="A0A1D2VMI7">
    <property type="interactions" value="342"/>
</dbReference>
<dbReference type="STRING" id="1344418.A0A1D2VMI7"/>
<dbReference type="OrthoDB" id="3176171at2759"/>
<organism evidence="7 8">
    <name type="scientific">Ascoidea rubescens DSM 1968</name>
    <dbReference type="NCBI Taxonomy" id="1344418"/>
    <lineage>
        <taxon>Eukaryota</taxon>
        <taxon>Fungi</taxon>
        <taxon>Dikarya</taxon>
        <taxon>Ascomycota</taxon>
        <taxon>Saccharomycotina</taxon>
        <taxon>Saccharomycetes</taxon>
        <taxon>Ascoideaceae</taxon>
        <taxon>Ascoidea</taxon>
    </lineage>
</organism>
<evidence type="ECO:0000259" key="6">
    <source>
        <dbReference type="PROSITE" id="PS50067"/>
    </source>
</evidence>
<dbReference type="InterPro" id="IPR001752">
    <property type="entry name" value="Kinesin_motor_dom"/>
</dbReference>
<dbReference type="InParanoid" id="A0A1D2VMI7"/>
<dbReference type="EMBL" id="KV454476">
    <property type="protein sequence ID" value="ODV62777.1"/>
    <property type="molecule type" value="Genomic_DNA"/>
</dbReference>
<name>A0A1D2VMI7_9ASCO</name>
<dbReference type="InterPro" id="IPR027417">
    <property type="entry name" value="P-loop_NTPase"/>
</dbReference>
<comment type="similarity">
    <text evidence="5">Belongs to the TRAFAC class myosin-kinesin ATPase superfamily. Kinesin family.</text>
</comment>
<dbReference type="Pfam" id="PF00225">
    <property type="entry name" value="Kinesin"/>
    <property type="match status" value="1"/>
</dbReference>
<keyword evidence="2 5" id="KW-0547">Nucleotide-binding</keyword>
<keyword evidence="8" id="KW-1185">Reference proteome</keyword>
<dbReference type="Proteomes" id="UP000095038">
    <property type="component" value="Unassembled WGS sequence"/>
</dbReference>
<accession>A0A1D2VMI7</accession>
<feature type="binding site" evidence="5">
    <location>
        <begin position="188"/>
        <end position="195"/>
    </location>
    <ligand>
        <name>ATP</name>
        <dbReference type="ChEBI" id="CHEBI:30616"/>
    </ligand>
</feature>
<evidence type="ECO:0000256" key="2">
    <source>
        <dbReference type="ARBA" id="ARBA00022741"/>
    </source>
</evidence>
<dbReference type="SUPFAM" id="SSF52540">
    <property type="entry name" value="P-loop containing nucleoside triphosphate hydrolases"/>
    <property type="match status" value="1"/>
</dbReference>
<dbReference type="PROSITE" id="PS50067">
    <property type="entry name" value="KINESIN_MOTOR_2"/>
    <property type="match status" value="1"/>
</dbReference>
<proteinExistence type="inferred from homology"/>
<dbReference type="GO" id="GO:0005524">
    <property type="term" value="F:ATP binding"/>
    <property type="evidence" value="ECO:0007669"/>
    <property type="project" value="UniProtKB-UniRule"/>
</dbReference>
<evidence type="ECO:0000256" key="1">
    <source>
        <dbReference type="ARBA" id="ARBA00022701"/>
    </source>
</evidence>
<feature type="domain" description="Kinesin motor" evidence="6">
    <location>
        <begin position="80"/>
        <end position="446"/>
    </location>
</feature>